<proteinExistence type="predicted"/>
<dbReference type="RefSeq" id="WP_076394528.1">
    <property type="nucleotide sequence ID" value="NZ_FTOV01000009.1"/>
</dbReference>
<organism evidence="1 2">
    <name type="scientific">Chryseobacterium gambrini</name>
    <dbReference type="NCBI Taxonomy" id="373672"/>
    <lineage>
        <taxon>Bacteria</taxon>
        <taxon>Pseudomonadati</taxon>
        <taxon>Bacteroidota</taxon>
        <taxon>Flavobacteriia</taxon>
        <taxon>Flavobacteriales</taxon>
        <taxon>Weeksellaceae</taxon>
        <taxon>Chryseobacterium group</taxon>
        <taxon>Chryseobacterium</taxon>
    </lineage>
</organism>
<protein>
    <submittedName>
        <fullName evidence="1">Uncharacterized protein</fullName>
    </submittedName>
</protein>
<evidence type="ECO:0000313" key="2">
    <source>
        <dbReference type="Proteomes" id="UP000185781"/>
    </source>
</evidence>
<accession>A0A1N7Q5R2</accession>
<reference evidence="1 2" key="1">
    <citation type="submission" date="2017-01" db="EMBL/GenBank/DDBJ databases">
        <authorList>
            <person name="Mah S.A."/>
            <person name="Swanson W.J."/>
            <person name="Moy G.W."/>
            <person name="Vacquier V.D."/>
        </authorList>
    </citation>
    <scope>NUCLEOTIDE SEQUENCE [LARGE SCALE GENOMIC DNA]</scope>
    <source>
        <strain evidence="1 2">DSM 18014</strain>
    </source>
</reference>
<name>A0A1N7Q5R2_9FLAO</name>
<sequence length="328" mass="37491">MQRQTINDAYFSTLTWTDHHLIDLANSATLFLPDGQIKKLENYYLPFFFDSALSSSDGVYSVVYNRLGTKGLIMKNKKILREINRSYYHAGVYEYPIAFAKLKDGRDILIHCPNEYNRLEFEEVETGLLLTDHADRNPSHFFHSRLEVSPDNKTFLSKGWAWHPYDFVEIFDIEECLESPKALDQSKLIPDVSAEICTASFITNELVLIGSPNETEPFDDEPSDLLENGEIGIWNVTTNEISEIIKPNCTVGGNLIAIDDTFAWELFRHPKIINFRTGEIVEEIKEIYSGKQISSIIHSTSDLPLITFNRKTKQIAIAKDTTIEILTK</sequence>
<dbReference type="Proteomes" id="UP000185781">
    <property type="component" value="Unassembled WGS sequence"/>
</dbReference>
<dbReference type="EMBL" id="FTOV01000009">
    <property type="protein sequence ID" value="SIT18146.1"/>
    <property type="molecule type" value="Genomic_DNA"/>
</dbReference>
<gene>
    <name evidence="1" type="ORF">SAMN05421785_10962</name>
</gene>
<dbReference type="OrthoDB" id="9765809at2"/>
<evidence type="ECO:0000313" key="1">
    <source>
        <dbReference type="EMBL" id="SIT18146.1"/>
    </source>
</evidence>
<dbReference type="AlphaFoldDB" id="A0A1N7Q5R2"/>